<dbReference type="CDD" id="cd03801">
    <property type="entry name" value="GT4_PimA-like"/>
    <property type="match status" value="1"/>
</dbReference>
<dbReference type="RefSeq" id="WP_200112965.1">
    <property type="nucleotide sequence ID" value="NZ_JAEHOH010000001.1"/>
</dbReference>
<dbReference type="GO" id="GO:0016757">
    <property type="term" value="F:glycosyltransferase activity"/>
    <property type="evidence" value="ECO:0007669"/>
    <property type="project" value="TreeGrafter"/>
</dbReference>
<protein>
    <submittedName>
        <fullName evidence="1">Glycosyltransferase family 4 protein</fullName>
    </submittedName>
</protein>
<accession>A0A934Q6D4</accession>
<dbReference type="Proteomes" id="UP000608530">
    <property type="component" value="Unassembled WGS sequence"/>
</dbReference>
<dbReference type="SUPFAM" id="SSF53756">
    <property type="entry name" value="UDP-Glycosyltransferase/glycogen phosphorylase"/>
    <property type="match status" value="1"/>
</dbReference>
<comment type="caution">
    <text evidence="1">The sequence shown here is derived from an EMBL/GenBank/DDBJ whole genome shotgun (WGS) entry which is preliminary data.</text>
</comment>
<sequence>MNTDARPQRQRILVVTADVLGVKMAGPAIRAWEMASALHRIADVRLVSTQASSLEAVEFPVSTADEAELREHVRWADVLVFQGHTLSSYPWICDEDVIIVADIYDPMHLETLEQGKDLPSGDREALILQTTEVLNVQIERADFLLCASEKQRDFWLGQLGALCRINPYTYDADPSLRNLIDIAPFGISDSVAEQTRHAIKGTVPGIDVDDQVIIWGGGVYNWFDPLTLIRAVASLVERHPKLRLYFLGVKHPNPLVPAMRVATETMRLSDELGLTGKHVFFNTDWVDYHDRVNYLLDADLGVSTHFEHVETAFSFRTRILDYLWAGLPIVATDGDTFSGIIRDHELGAVVPPEDVEALAAAIEDVLYAGRREEFSANSRRFGETMTWSRTLKPLLDFCASPRHAADYPNLISSPRQQVREHMTRRIEQLEASTSWKITRPLRSVSKLFRPEE</sequence>
<gene>
    <name evidence="1" type="ORF">JD276_01295</name>
</gene>
<dbReference type="PANTHER" id="PTHR12526">
    <property type="entry name" value="GLYCOSYLTRANSFERASE"/>
    <property type="match status" value="1"/>
</dbReference>
<evidence type="ECO:0000313" key="2">
    <source>
        <dbReference type="Proteomes" id="UP000608530"/>
    </source>
</evidence>
<evidence type="ECO:0000313" key="1">
    <source>
        <dbReference type="EMBL" id="MBK0417672.1"/>
    </source>
</evidence>
<dbReference type="PANTHER" id="PTHR12526:SF635">
    <property type="entry name" value="GLYCOSYL TRANSFERASE GROUP 1"/>
    <property type="match status" value="1"/>
</dbReference>
<name>A0A934Q6D4_9MICO</name>
<dbReference type="EMBL" id="JAEHOH010000001">
    <property type="protein sequence ID" value="MBK0417672.1"/>
    <property type="molecule type" value="Genomic_DNA"/>
</dbReference>
<dbReference type="Pfam" id="PF13692">
    <property type="entry name" value="Glyco_trans_1_4"/>
    <property type="match status" value="1"/>
</dbReference>
<proteinExistence type="predicted"/>
<organism evidence="1 2">
    <name type="scientific">Leucobacter chromiisoli</name>
    <dbReference type="NCBI Taxonomy" id="2796471"/>
    <lineage>
        <taxon>Bacteria</taxon>
        <taxon>Bacillati</taxon>
        <taxon>Actinomycetota</taxon>
        <taxon>Actinomycetes</taxon>
        <taxon>Micrococcales</taxon>
        <taxon>Microbacteriaceae</taxon>
        <taxon>Leucobacter</taxon>
    </lineage>
</organism>
<reference evidence="1" key="1">
    <citation type="submission" date="2020-12" db="EMBL/GenBank/DDBJ databases">
        <title>Leucobacter sp. CAS1, isolated from Chromium sludge.</title>
        <authorList>
            <person name="Xu Z."/>
        </authorList>
    </citation>
    <scope>NUCLEOTIDE SEQUENCE</scope>
    <source>
        <strain evidence="1">CSA1</strain>
    </source>
</reference>
<dbReference type="Gene3D" id="3.40.50.2000">
    <property type="entry name" value="Glycogen Phosphorylase B"/>
    <property type="match status" value="1"/>
</dbReference>
<dbReference type="AlphaFoldDB" id="A0A934Q6D4"/>
<keyword evidence="2" id="KW-1185">Reference proteome</keyword>